<keyword evidence="8" id="KW-1185">Reference proteome</keyword>
<dbReference type="InterPro" id="IPR046373">
    <property type="entry name" value="Acyl-CoA_Oxase/DH_mid-dom_sf"/>
</dbReference>
<dbReference type="Pfam" id="PF00441">
    <property type="entry name" value="Acyl-CoA_dh_1"/>
    <property type="match status" value="1"/>
</dbReference>
<evidence type="ECO:0000256" key="5">
    <source>
        <dbReference type="ARBA" id="ARBA00023002"/>
    </source>
</evidence>
<dbReference type="Gene3D" id="2.40.110.10">
    <property type="entry name" value="Butyryl-CoA Dehydrogenase, subunit A, domain 2"/>
    <property type="match status" value="1"/>
</dbReference>
<dbReference type="SUPFAM" id="SSF56645">
    <property type="entry name" value="Acyl-CoA dehydrogenase NM domain-like"/>
    <property type="match status" value="1"/>
</dbReference>
<evidence type="ECO:0000256" key="2">
    <source>
        <dbReference type="ARBA" id="ARBA00009347"/>
    </source>
</evidence>
<evidence type="ECO:0000259" key="6">
    <source>
        <dbReference type="Pfam" id="PF00441"/>
    </source>
</evidence>
<evidence type="ECO:0000256" key="3">
    <source>
        <dbReference type="ARBA" id="ARBA00022630"/>
    </source>
</evidence>
<dbReference type="RefSeq" id="WP_253645897.1">
    <property type="nucleotide sequence ID" value="NZ_BAAAMO010000002.1"/>
</dbReference>
<dbReference type="Proteomes" id="UP001597068">
    <property type="component" value="Unassembled WGS sequence"/>
</dbReference>
<dbReference type="Gene3D" id="1.10.540.10">
    <property type="entry name" value="Acyl-CoA dehydrogenase/oxidase, N-terminal domain"/>
    <property type="match status" value="1"/>
</dbReference>
<dbReference type="EMBL" id="JBHTIL010000001">
    <property type="protein sequence ID" value="MFD0926212.1"/>
    <property type="molecule type" value="Genomic_DNA"/>
</dbReference>
<keyword evidence="3" id="KW-0285">Flavoprotein</keyword>
<evidence type="ECO:0000256" key="4">
    <source>
        <dbReference type="ARBA" id="ARBA00022827"/>
    </source>
</evidence>
<gene>
    <name evidence="7" type="ORF">ACFQ04_10740</name>
</gene>
<dbReference type="InterPro" id="IPR037069">
    <property type="entry name" value="AcylCoA_DH/ox_N_sf"/>
</dbReference>
<evidence type="ECO:0000313" key="8">
    <source>
        <dbReference type="Proteomes" id="UP001597068"/>
    </source>
</evidence>
<name>A0ABW3G819_9NOCA</name>
<dbReference type="PANTHER" id="PTHR43884">
    <property type="entry name" value="ACYL-COA DEHYDROGENASE"/>
    <property type="match status" value="1"/>
</dbReference>
<dbReference type="PANTHER" id="PTHR43884:SF20">
    <property type="entry name" value="ACYL-COA DEHYDROGENASE FADE28"/>
    <property type="match status" value="1"/>
</dbReference>
<dbReference type="SUPFAM" id="SSF47203">
    <property type="entry name" value="Acyl-CoA dehydrogenase C-terminal domain-like"/>
    <property type="match status" value="1"/>
</dbReference>
<sequence length="348" mass="35917">MDFTLDSTATAVADVATDVLRRHQPVWDDRFVASPGFEGSLWSALVAAGVAGLPLPEAHGGDGVGVLGLAPLLRALGEHAAVTPAIGTIVAGIAAGEGDAAARIAEILAVGGHIAVAVSEPGAAITASPQTTSADDVLTGTKVGVLHAEGAAAILVTTDAGAVLVDAGADGVRLTRTTTSSGWGEYSVAFDRVALRATTRVAADARTVRDLYRVALAAYADGLVAGATRITADHVTNREQFGRPIGTFQAVSQQLADVYVVARSMNLAVTAAMWRLSEGLDADRDLALATWWLAAELPATVRTMTHLHGGVGVDITYPLHRYFSVVKDLARLVGGPTARLDELAEQEF</sequence>
<comment type="caution">
    <text evidence="7">The sequence shown here is derived from an EMBL/GenBank/DDBJ whole genome shotgun (WGS) entry which is preliminary data.</text>
</comment>
<dbReference type="InterPro" id="IPR009100">
    <property type="entry name" value="AcylCoA_DH/oxidase_NM_dom_sf"/>
</dbReference>
<dbReference type="InterPro" id="IPR036250">
    <property type="entry name" value="AcylCo_DH-like_C"/>
</dbReference>
<evidence type="ECO:0000313" key="7">
    <source>
        <dbReference type="EMBL" id="MFD0926212.1"/>
    </source>
</evidence>
<dbReference type="InterPro" id="IPR009075">
    <property type="entry name" value="AcylCo_DH/oxidase_C"/>
</dbReference>
<comment type="similarity">
    <text evidence="2">Belongs to the acyl-CoA dehydrogenase family.</text>
</comment>
<evidence type="ECO:0000256" key="1">
    <source>
        <dbReference type="ARBA" id="ARBA00001974"/>
    </source>
</evidence>
<feature type="domain" description="Acyl-CoA dehydrogenase/oxidase C-terminal" evidence="6">
    <location>
        <begin position="212"/>
        <end position="327"/>
    </location>
</feature>
<protein>
    <submittedName>
        <fullName evidence="7">Acyl-CoA dehydrogenase family protein</fullName>
    </submittedName>
</protein>
<reference evidence="8" key="1">
    <citation type="journal article" date="2019" name="Int. J. Syst. Evol. Microbiol.">
        <title>The Global Catalogue of Microorganisms (GCM) 10K type strain sequencing project: providing services to taxonomists for standard genome sequencing and annotation.</title>
        <authorList>
            <consortium name="The Broad Institute Genomics Platform"/>
            <consortium name="The Broad Institute Genome Sequencing Center for Infectious Disease"/>
            <person name="Wu L."/>
            <person name="Ma J."/>
        </authorList>
    </citation>
    <scope>NUCLEOTIDE SEQUENCE [LARGE SCALE GENOMIC DNA]</scope>
    <source>
        <strain evidence="8">CCUG 50873</strain>
    </source>
</reference>
<keyword evidence="5" id="KW-0560">Oxidoreductase</keyword>
<keyword evidence="4" id="KW-0274">FAD</keyword>
<dbReference type="Gene3D" id="1.20.140.10">
    <property type="entry name" value="Butyryl-CoA Dehydrogenase, subunit A, domain 3"/>
    <property type="match status" value="1"/>
</dbReference>
<proteinExistence type="inferred from homology"/>
<comment type="cofactor">
    <cofactor evidence="1">
        <name>FAD</name>
        <dbReference type="ChEBI" id="CHEBI:57692"/>
    </cofactor>
</comment>
<organism evidence="7 8">
    <name type="scientific">Williamsia deligens</name>
    <dbReference type="NCBI Taxonomy" id="321325"/>
    <lineage>
        <taxon>Bacteria</taxon>
        <taxon>Bacillati</taxon>
        <taxon>Actinomycetota</taxon>
        <taxon>Actinomycetes</taxon>
        <taxon>Mycobacteriales</taxon>
        <taxon>Nocardiaceae</taxon>
        <taxon>Williamsia</taxon>
    </lineage>
</organism>
<accession>A0ABW3G819</accession>